<dbReference type="AlphaFoldDB" id="A0A445M221"/>
<dbReference type="GO" id="GO:1990904">
    <property type="term" value="C:ribonucleoprotein complex"/>
    <property type="evidence" value="ECO:0007669"/>
    <property type="project" value="UniProtKB-KW"/>
</dbReference>
<feature type="domain" description="Small ribosomal subunit protein uS10" evidence="5">
    <location>
        <begin position="121"/>
        <end position="193"/>
    </location>
</feature>
<keyword evidence="4" id="KW-1133">Transmembrane helix</keyword>
<dbReference type="InterPro" id="IPR036838">
    <property type="entry name" value="Ribosomal_uS10_dom_sf"/>
</dbReference>
<dbReference type="InterPro" id="IPR001848">
    <property type="entry name" value="Ribosomal_uS10"/>
</dbReference>
<organism evidence="6 7">
    <name type="scientific">Glycine soja</name>
    <name type="common">Wild soybean</name>
    <dbReference type="NCBI Taxonomy" id="3848"/>
    <lineage>
        <taxon>Eukaryota</taxon>
        <taxon>Viridiplantae</taxon>
        <taxon>Streptophyta</taxon>
        <taxon>Embryophyta</taxon>
        <taxon>Tracheophyta</taxon>
        <taxon>Spermatophyta</taxon>
        <taxon>Magnoliopsida</taxon>
        <taxon>eudicotyledons</taxon>
        <taxon>Gunneridae</taxon>
        <taxon>Pentapetalae</taxon>
        <taxon>rosids</taxon>
        <taxon>fabids</taxon>
        <taxon>Fabales</taxon>
        <taxon>Fabaceae</taxon>
        <taxon>Papilionoideae</taxon>
        <taxon>50 kb inversion clade</taxon>
        <taxon>NPAAA clade</taxon>
        <taxon>indigoferoid/millettioid clade</taxon>
        <taxon>Phaseoleae</taxon>
        <taxon>Glycine</taxon>
        <taxon>Glycine subgen. Soja</taxon>
    </lineage>
</organism>
<keyword evidence="4" id="KW-0472">Membrane</keyword>
<gene>
    <name evidence="6" type="ORF">D0Y65_001244</name>
</gene>
<proteinExistence type="inferred from homology"/>
<dbReference type="GO" id="GO:0005840">
    <property type="term" value="C:ribosome"/>
    <property type="evidence" value="ECO:0007669"/>
    <property type="project" value="UniProtKB-KW"/>
</dbReference>
<keyword evidence="7" id="KW-1185">Reference proteome</keyword>
<keyword evidence="2 6" id="KW-0689">Ribosomal protein</keyword>
<dbReference type="GO" id="GO:0003735">
    <property type="term" value="F:structural constituent of ribosome"/>
    <property type="evidence" value="ECO:0007669"/>
    <property type="project" value="InterPro"/>
</dbReference>
<dbReference type="Gene3D" id="3.30.70.600">
    <property type="entry name" value="Ribosomal protein S10 domain"/>
    <property type="match status" value="1"/>
</dbReference>
<evidence type="ECO:0000256" key="2">
    <source>
        <dbReference type="ARBA" id="ARBA00022980"/>
    </source>
</evidence>
<dbReference type="SMART" id="SM01403">
    <property type="entry name" value="Ribosomal_S10"/>
    <property type="match status" value="1"/>
</dbReference>
<evidence type="ECO:0000256" key="3">
    <source>
        <dbReference type="ARBA" id="ARBA00023274"/>
    </source>
</evidence>
<dbReference type="PANTHER" id="PTHR11700">
    <property type="entry name" value="30S RIBOSOMAL PROTEIN S10 FAMILY MEMBER"/>
    <property type="match status" value="1"/>
</dbReference>
<comment type="caution">
    <text evidence="6">The sequence shown here is derived from an EMBL/GenBank/DDBJ whole genome shotgun (WGS) entry which is preliminary data.</text>
</comment>
<protein>
    <submittedName>
        <fullName evidence="6">40S ribosomal protein S20</fullName>
    </submittedName>
</protein>
<dbReference type="InterPro" id="IPR027486">
    <property type="entry name" value="Ribosomal_uS10_dom"/>
</dbReference>
<comment type="similarity">
    <text evidence="1">Belongs to the universal ribosomal protein uS10 family.</text>
</comment>
<dbReference type="GO" id="GO:0006412">
    <property type="term" value="P:translation"/>
    <property type="evidence" value="ECO:0007669"/>
    <property type="project" value="InterPro"/>
</dbReference>
<keyword evidence="3" id="KW-0687">Ribonucleoprotein</keyword>
<dbReference type="Proteomes" id="UP000289340">
    <property type="component" value="Chromosome 1"/>
</dbReference>
<evidence type="ECO:0000256" key="4">
    <source>
        <dbReference type="SAM" id="Phobius"/>
    </source>
</evidence>
<dbReference type="EMBL" id="QZWG01000001">
    <property type="protein sequence ID" value="RZC29588.1"/>
    <property type="molecule type" value="Genomic_DNA"/>
</dbReference>
<dbReference type="Pfam" id="PF00338">
    <property type="entry name" value="Ribosomal_S10"/>
    <property type="match status" value="1"/>
</dbReference>
<sequence length="193" mass="22114">MYPSLFSLNNLVDVPSTRTDPQEMYPLLFSVTTAQVDVPSTCTTKDAPSNVLRQSSQAVSPSKLCEGGNKRILKREKGDTKEFRRLVLCSFGKGRRETQQEFRRLVLVEFFLAKGEERHKRIQAAYVLVFLLLLVCVDLVRVAKDKQLRIKGPVRMPTKVLHITTRKSLCGEGTNTWDRFEICVYKRVIDLYS</sequence>
<accession>A0A445M221</accession>
<dbReference type="SUPFAM" id="SSF54999">
    <property type="entry name" value="Ribosomal protein S10"/>
    <property type="match status" value="1"/>
</dbReference>
<evidence type="ECO:0000259" key="5">
    <source>
        <dbReference type="SMART" id="SM01403"/>
    </source>
</evidence>
<evidence type="ECO:0000313" key="7">
    <source>
        <dbReference type="Proteomes" id="UP000289340"/>
    </source>
</evidence>
<evidence type="ECO:0000313" key="6">
    <source>
        <dbReference type="EMBL" id="RZC29588.1"/>
    </source>
</evidence>
<reference evidence="6 7" key="1">
    <citation type="submission" date="2018-09" db="EMBL/GenBank/DDBJ databases">
        <title>A high-quality reference genome of wild soybean provides a powerful tool to mine soybean genomes.</title>
        <authorList>
            <person name="Xie M."/>
            <person name="Chung C.Y.L."/>
            <person name="Li M.-W."/>
            <person name="Wong F.-L."/>
            <person name="Chan T.-F."/>
            <person name="Lam H.-M."/>
        </authorList>
    </citation>
    <scope>NUCLEOTIDE SEQUENCE [LARGE SCALE GENOMIC DNA]</scope>
    <source>
        <strain evidence="7">cv. W05</strain>
        <tissue evidence="6">Hypocotyl of etiolated seedlings</tissue>
    </source>
</reference>
<name>A0A445M221_GLYSO</name>
<evidence type="ECO:0000256" key="1">
    <source>
        <dbReference type="ARBA" id="ARBA00007102"/>
    </source>
</evidence>
<feature type="transmembrane region" description="Helical" evidence="4">
    <location>
        <begin position="124"/>
        <end position="143"/>
    </location>
</feature>
<keyword evidence="4" id="KW-0812">Transmembrane</keyword>